<protein>
    <submittedName>
        <fullName evidence="13">SusC/RagA family TonB-linked outer membrane protein</fullName>
    </submittedName>
</protein>
<dbReference type="SUPFAM" id="SSF49464">
    <property type="entry name" value="Carboxypeptidase regulatory domain-like"/>
    <property type="match status" value="1"/>
</dbReference>
<organism evidence="13 14">
    <name type="scientific">Flavivirga eckloniae</name>
    <dbReference type="NCBI Taxonomy" id="1803846"/>
    <lineage>
        <taxon>Bacteria</taxon>
        <taxon>Pseudomonadati</taxon>
        <taxon>Bacteroidota</taxon>
        <taxon>Flavobacteriia</taxon>
        <taxon>Flavobacteriales</taxon>
        <taxon>Flavobacteriaceae</taxon>
        <taxon>Flavivirga</taxon>
    </lineage>
</organism>
<dbReference type="Gene3D" id="2.170.130.10">
    <property type="entry name" value="TonB-dependent receptor, plug domain"/>
    <property type="match status" value="1"/>
</dbReference>
<dbReference type="Proteomes" id="UP000235826">
    <property type="component" value="Chromosome"/>
</dbReference>
<dbReference type="KEGG" id="fek:C1H87_13790"/>
<proteinExistence type="inferred from homology"/>
<feature type="signal peptide" evidence="10">
    <location>
        <begin position="1"/>
        <end position="20"/>
    </location>
</feature>
<accession>A0A2K9PRM2</accession>
<evidence type="ECO:0000256" key="3">
    <source>
        <dbReference type="ARBA" id="ARBA00022452"/>
    </source>
</evidence>
<dbReference type="OrthoDB" id="9768177at2"/>
<dbReference type="Pfam" id="PF07715">
    <property type="entry name" value="Plug"/>
    <property type="match status" value="1"/>
</dbReference>
<keyword evidence="2 8" id="KW-0813">Transport</keyword>
<dbReference type="InterPro" id="IPR000531">
    <property type="entry name" value="Beta-barrel_TonB"/>
</dbReference>
<keyword evidence="3 8" id="KW-1134">Transmembrane beta strand</keyword>
<keyword evidence="5 9" id="KW-0798">TonB box</keyword>
<dbReference type="InterPro" id="IPR012910">
    <property type="entry name" value="Plug_dom"/>
</dbReference>
<evidence type="ECO:0000256" key="6">
    <source>
        <dbReference type="ARBA" id="ARBA00023136"/>
    </source>
</evidence>
<dbReference type="InterPro" id="IPR023996">
    <property type="entry name" value="TonB-dep_OMP_SusC/RagA"/>
</dbReference>
<dbReference type="GO" id="GO:0009279">
    <property type="term" value="C:cell outer membrane"/>
    <property type="evidence" value="ECO:0007669"/>
    <property type="project" value="UniProtKB-SubCell"/>
</dbReference>
<keyword evidence="7 8" id="KW-0998">Cell outer membrane</keyword>
<dbReference type="InterPro" id="IPR037066">
    <property type="entry name" value="Plug_dom_sf"/>
</dbReference>
<dbReference type="Pfam" id="PF00593">
    <property type="entry name" value="TonB_dep_Rec_b-barrel"/>
    <property type="match status" value="1"/>
</dbReference>
<keyword evidence="6 8" id="KW-0472">Membrane</keyword>
<dbReference type="NCBIfam" id="TIGR04057">
    <property type="entry name" value="SusC_RagA_signa"/>
    <property type="match status" value="1"/>
</dbReference>
<keyword evidence="4 8" id="KW-0812">Transmembrane</keyword>
<comment type="similarity">
    <text evidence="8 9">Belongs to the TonB-dependent receptor family.</text>
</comment>
<evidence type="ECO:0000256" key="4">
    <source>
        <dbReference type="ARBA" id="ARBA00022692"/>
    </source>
</evidence>
<dbReference type="PROSITE" id="PS52016">
    <property type="entry name" value="TONB_DEPENDENT_REC_3"/>
    <property type="match status" value="1"/>
</dbReference>
<feature type="domain" description="TonB-dependent receptor-like beta-barrel" evidence="11">
    <location>
        <begin position="396"/>
        <end position="978"/>
    </location>
</feature>
<dbReference type="Pfam" id="PF13715">
    <property type="entry name" value="CarbopepD_reg_2"/>
    <property type="match status" value="1"/>
</dbReference>
<dbReference type="Gene3D" id="2.40.170.20">
    <property type="entry name" value="TonB-dependent receptor, beta-barrel domain"/>
    <property type="match status" value="1"/>
</dbReference>
<sequence>MKLNYTLVIGLLSFCLSGWAQQKTVTGIVTDEQGVPLPGTNILEAGTSNGVQADFDGNYSITVNDDATLVFSFVGMLTQRIPLNGRTKIDVTLIEDAARLNEVVVVGYGTQRKVNLTGSVETINASEIARQPVLQTSQALAGLVPGLSATQSSGQPGGDGATIRIRGLGTIGSGANNNPLILVDGIPDDINGIDPSDIKSISVLKDASAAAIYGSRASNGVILITTNRGKEGILKTTYNTYFGVQGQTQNFEFANALEYMQAFNDADPGAFPDSVLDQYRAGVGLGTEALPDTDWLDLLFSEPGFQHYHNLSVRGGSEKAKIAASVSYMNQEGNIPNFDFERVSGRFNTDLKLGNKIDISFDLNFRREVNNQPANLQNVTRQANRLQPLFIAINDDGSWGEGFSGGNSIALVNSGSQDERITNYFRGVIKATYRPIEDLSISATYSPQYTSINRDDFNRPWVWKSSSTAEPVQLGLSSVAKETQERFADNFNIVINYSKDFGDHSLSGLVGYEFLKTQSETWGASRGGFILPDFRTLDNGDADTSQNYGRATLSGLESVFGRVNYSYKGKYLFEANVRRDASSRFSDGFRAATFPSLSVGWRISDEDFFPEDSFVSSLKLRTSWGQLGNQFIFENRQFNGATILDYFGNPLAFPRNFIYQSQFGVGNANPVLGGVPTVGGAQPNLANSELQWERSETYNIGVDASLFSKRLTFTGEYYVRTTKDILLGVTLQPSTGFASVPPQNAGEVQNKGWDFSIGWQDSIGDHFTYGFNANYSVVDNKVTDLGGLNELPPGDRIIRVGESINSIFGFKEDGLYQESDFTGGDLNSGLPVPAFGAIQPGDIKYVDLNNDGIINNDDRTVIGSDIDTNNWGFDVFANYKGFDLFVSVLGVSGRDVYLSQDAGWSFFNAGKIQKWQLDYWTPTNTDASLPRPTALSAHHNWRVNETWTHDASYVRVRNITLGYKLPQDLIKKLNVNNIRIYISGQNLFTFDKMPDGIDPLIPNFNTGDFYPVSKVYTAGLNIGF</sequence>
<evidence type="ECO:0000256" key="1">
    <source>
        <dbReference type="ARBA" id="ARBA00004571"/>
    </source>
</evidence>
<keyword evidence="14" id="KW-1185">Reference proteome</keyword>
<dbReference type="SUPFAM" id="SSF56935">
    <property type="entry name" value="Porins"/>
    <property type="match status" value="1"/>
</dbReference>
<evidence type="ECO:0000313" key="14">
    <source>
        <dbReference type="Proteomes" id="UP000235826"/>
    </source>
</evidence>
<keyword evidence="10" id="KW-0732">Signal</keyword>
<evidence type="ECO:0000256" key="5">
    <source>
        <dbReference type="ARBA" id="ARBA00023077"/>
    </source>
</evidence>
<dbReference type="InterPro" id="IPR008969">
    <property type="entry name" value="CarboxyPept-like_regulatory"/>
</dbReference>
<dbReference type="InterPro" id="IPR023997">
    <property type="entry name" value="TonB-dep_OMP_SusC/RagA_CS"/>
</dbReference>
<evidence type="ECO:0000256" key="8">
    <source>
        <dbReference type="PROSITE-ProRule" id="PRU01360"/>
    </source>
</evidence>
<feature type="chain" id="PRO_5014669054" evidence="10">
    <location>
        <begin position="21"/>
        <end position="1024"/>
    </location>
</feature>
<dbReference type="FunFam" id="2.170.130.10:FF:000003">
    <property type="entry name" value="SusC/RagA family TonB-linked outer membrane protein"/>
    <property type="match status" value="1"/>
</dbReference>
<gene>
    <name evidence="13" type="ORF">C1H87_13790</name>
</gene>
<evidence type="ECO:0000259" key="12">
    <source>
        <dbReference type="Pfam" id="PF07715"/>
    </source>
</evidence>
<dbReference type="NCBIfam" id="TIGR04056">
    <property type="entry name" value="OMP_RagA_SusC"/>
    <property type="match status" value="1"/>
</dbReference>
<evidence type="ECO:0000259" key="11">
    <source>
        <dbReference type="Pfam" id="PF00593"/>
    </source>
</evidence>
<evidence type="ECO:0000313" key="13">
    <source>
        <dbReference type="EMBL" id="AUP79720.1"/>
    </source>
</evidence>
<dbReference type="InterPro" id="IPR036942">
    <property type="entry name" value="Beta-barrel_TonB_sf"/>
</dbReference>
<dbReference type="AlphaFoldDB" id="A0A2K9PRM2"/>
<dbReference type="RefSeq" id="WP_102756373.1">
    <property type="nucleotide sequence ID" value="NZ_CP025791.1"/>
</dbReference>
<feature type="domain" description="TonB-dependent receptor plug" evidence="12">
    <location>
        <begin position="114"/>
        <end position="221"/>
    </location>
</feature>
<dbReference type="InterPro" id="IPR039426">
    <property type="entry name" value="TonB-dep_rcpt-like"/>
</dbReference>
<evidence type="ECO:0000256" key="2">
    <source>
        <dbReference type="ARBA" id="ARBA00022448"/>
    </source>
</evidence>
<name>A0A2K9PRM2_9FLAO</name>
<comment type="subcellular location">
    <subcellularLocation>
        <location evidence="1 8">Cell outer membrane</location>
        <topology evidence="1 8">Multi-pass membrane protein</topology>
    </subcellularLocation>
</comment>
<evidence type="ECO:0000256" key="7">
    <source>
        <dbReference type="ARBA" id="ARBA00023237"/>
    </source>
</evidence>
<reference evidence="13 14" key="1">
    <citation type="submission" date="2018-01" db="EMBL/GenBank/DDBJ databases">
        <title>Complete genome sequence of Flavivirga eckloniae ECD14 isolated from seaweed Ecklonia cava.</title>
        <authorList>
            <person name="Lee J.H."/>
            <person name="Baik K.S."/>
            <person name="Seong C.N."/>
        </authorList>
    </citation>
    <scope>NUCLEOTIDE SEQUENCE [LARGE SCALE GENOMIC DNA]</scope>
    <source>
        <strain evidence="13 14">ECD14</strain>
    </source>
</reference>
<dbReference type="EMBL" id="CP025791">
    <property type="protein sequence ID" value="AUP79720.1"/>
    <property type="molecule type" value="Genomic_DNA"/>
</dbReference>
<evidence type="ECO:0000256" key="9">
    <source>
        <dbReference type="RuleBase" id="RU003357"/>
    </source>
</evidence>
<evidence type="ECO:0000256" key="10">
    <source>
        <dbReference type="SAM" id="SignalP"/>
    </source>
</evidence>